<keyword evidence="3" id="KW-0949">S-adenosyl-L-methionine</keyword>
<reference evidence="5 6" key="1">
    <citation type="journal article" date="2018" name="Mol. Biol. Evol.">
        <title>Broad Genomic Sampling Reveals a Smut Pathogenic Ancestry of the Fungal Clade Ustilaginomycotina.</title>
        <authorList>
            <person name="Kijpornyongpan T."/>
            <person name="Mondo S.J."/>
            <person name="Barry K."/>
            <person name="Sandor L."/>
            <person name="Lee J."/>
            <person name="Lipzen A."/>
            <person name="Pangilinan J."/>
            <person name="LaButti K."/>
            <person name="Hainaut M."/>
            <person name="Henrissat B."/>
            <person name="Grigoriev I.V."/>
            <person name="Spatafora J.W."/>
            <person name="Aime M.C."/>
        </authorList>
    </citation>
    <scope>NUCLEOTIDE SEQUENCE [LARGE SCALE GENOMIC DNA]</scope>
    <source>
        <strain evidence="5 6">MCA 4198</strain>
    </source>
</reference>
<protein>
    <recommendedName>
        <fullName evidence="7">S-adenosyl-L-methionine-dependent methyltransferase</fullName>
    </recommendedName>
</protein>
<dbReference type="SUPFAM" id="SSF53335">
    <property type="entry name" value="S-adenosyl-L-methionine-dependent methyltransferases"/>
    <property type="match status" value="1"/>
</dbReference>
<organism evidence="5 6">
    <name type="scientific">Acaromyces ingoldii</name>
    <dbReference type="NCBI Taxonomy" id="215250"/>
    <lineage>
        <taxon>Eukaryota</taxon>
        <taxon>Fungi</taxon>
        <taxon>Dikarya</taxon>
        <taxon>Basidiomycota</taxon>
        <taxon>Ustilaginomycotina</taxon>
        <taxon>Exobasidiomycetes</taxon>
        <taxon>Exobasidiales</taxon>
        <taxon>Cryptobasidiaceae</taxon>
        <taxon>Acaromyces</taxon>
    </lineage>
</organism>
<keyword evidence="6" id="KW-1185">Reference proteome</keyword>
<dbReference type="InterPro" id="IPR029063">
    <property type="entry name" value="SAM-dependent_MTases_sf"/>
</dbReference>
<dbReference type="CDD" id="cd02440">
    <property type="entry name" value="AdoMet_MTases"/>
    <property type="match status" value="1"/>
</dbReference>
<dbReference type="GO" id="GO:0008171">
    <property type="term" value="F:O-methyltransferase activity"/>
    <property type="evidence" value="ECO:0007669"/>
    <property type="project" value="InterPro"/>
</dbReference>
<name>A0A316YY41_9BASI</name>
<evidence type="ECO:0000256" key="4">
    <source>
        <dbReference type="ARBA" id="ARBA00023453"/>
    </source>
</evidence>
<dbReference type="STRING" id="215250.A0A316YY41"/>
<dbReference type="PANTHER" id="PTHR10509:SF14">
    <property type="entry name" value="CAFFEOYL-COA O-METHYLTRANSFERASE 3-RELATED"/>
    <property type="match status" value="1"/>
</dbReference>
<evidence type="ECO:0008006" key="7">
    <source>
        <dbReference type="Google" id="ProtNLM"/>
    </source>
</evidence>
<dbReference type="EMBL" id="KZ819634">
    <property type="protein sequence ID" value="PWN94111.1"/>
    <property type="molecule type" value="Genomic_DNA"/>
</dbReference>
<dbReference type="OrthoDB" id="10251242at2759"/>
<dbReference type="RefSeq" id="XP_025381309.1">
    <property type="nucleotide sequence ID" value="XM_025523208.1"/>
</dbReference>
<dbReference type="Proteomes" id="UP000245768">
    <property type="component" value="Unassembled WGS sequence"/>
</dbReference>
<keyword evidence="2" id="KW-0808">Transferase</keyword>
<evidence type="ECO:0000313" key="6">
    <source>
        <dbReference type="Proteomes" id="UP000245768"/>
    </source>
</evidence>
<dbReference type="GeneID" id="37045124"/>
<dbReference type="GO" id="GO:0032259">
    <property type="term" value="P:methylation"/>
    <property type="evidence" value="ECO:0007669"/>
    <property type="project" value="UniProtKB-KW"/>
</dbReference>
<dbReference type="PROSITE" id="PS51682">
    <property type="entry name" value="SAM_OMT_I"/>
    <property type="match status" value="1"/>
</dbReference>
<evidence type="ECO:0000256" key="1">
    <source>
        <dbReference type="ARBA" id="ARBA00022603"/>
    </source>
</evidence>
<evidence type="ECO:0000256" key="2">
    <source>
        <dbReference type="ARBA" id="ARBA00022679"/>
    </source>
</evidence>
<evidence type="ECO:0000256" key="3">
    <source>
        <dbReference type="ARBA" id="ARBA00022691"/>
    </source>
</evidence>
<evidence type="ECO:0000313" key="5">
    <source>
        <dbReference type="EMBL" id="PWN94111.1"/>
    </source>
</evidence>
<dbReference type="PANTHER" id="PTHR10509">
    <property type="entry name" value="O-METHYLTRANSFERASE-RELATED"/>
    <property type="match status" value="1"/>
</dbReference>
<comment type="similarity">
    <text evidence="4">Belongs to the class I-like SAM-binding methyltransferase superfamily. Cation-dependent O-methyltransferase family.</text>
</comment>
<sequence>MSEVVPAETPILTVSRLVEASLDQLRSPSLTDADRQSVIGRLELANRLLNGLDPYLDSVSSGGPPGLQPLIHETIHHDWARAYQEKKVSFKVNPSWSAGAYEGSFVALVARAVGAKRVLEIGMFTGTTTLCVASSLPSDGKVVCLEIDQYFEDLARPYFEKAGVSSKIDVKVGKALDFLQSYNGEPFDLIFIDADKTGYLGYFNAILDRGLLSKNGVLLVDNVLYKGLPITDGLQSESTAERVDNGGALKHFNQVVRQDKRVEVCVLPIRDGVSFIMHK</sequence>
<dbReference type="Pfam" id="PF01596">
    <property type="entry name" value="Methyltransf_3"/>
    <property type="match status" value="1"/>
</dbReference>
<dbReference type="InterPro" id="IPR002935">
    <property type="entry name" value="SAM_O-MeTrfase"/>
</dbReference>
<dbReference type="Gene3D" id="3.40.50.150">
    <property type="entry name" value="Vaccinia Virus protein VP39"/>
    <property type="match status" value="1"/>
</dbReference>
<dbReference type="InParanoid" id="A0A316YY41"/>
<proteinExistence type="inferred from homology"/>
<dbReference type="AlphaFoldDB" id="A0A316YY41"/>
<dbReference type="InterPro" id="IPR050362">
    <property type="entry name" value="Cation-dep_OMT"/>
</dbReference>
<keyword evidence="1" id="KW-0489">Methyltransferase</keyword>
<gene>
    <name evidence="5" type="ORF">FA10DRAFT_274202</name>
</gene>
<accession>A0A316YY41</accession>
<dbReference type="GO" id="GO:0008757">
    <property type="term" value="F:S-adenosylmethionine-dependent methyltransferase activity"/>
    <property type="evidence" value="ECO:0007669"/>
    <property type="project" value="TreeGrafter"/>
</dbReference>